<reference evidence="3" key="2">
    <citation type="submission" date="2020-04" db="EMBL/GenBank/DDBJ databases">
        <authorList>
            <consortium name="NCBI Genome Project"/>
        </authorList>
    </citation>
    <scope>NUCLEOTIDE SEQUENCE</scope>
    <source>
        <strain evidence="3">CBS 304.34</strain>
    </source>
</reference>
<protein>
    <submittedName>
        <fullName evidence="1 3">Uncharacterized protein</fullName>
    </submittedName>
</protein>
<dbReference type="Proteomes" id="UP000504636">
    <property type="component" value="Unplaced"/>
</dbReference>
<reference evidence="1 3" key="1">
    <citation type="journal article" date="2020" name="Stud. Mycol.">
        <title>101 Dothideomycetes genomes: a test case for predicting lifestyles and emergence of pathogens.</title>
        <authorList>
            <person name="Haridas S."/>
            <person name="Albert R."/>
            <person name="Binder M."/>
            <person name="Bloem J."/>
            <person name="Labutti K."/>
            <person name="Salamov A."/>
            <person name="Andreopoulos B."/>
            <person name="Baker S."/>
            <person name="Barry K."/>
            <person name="Bills G."/>
            <person name="Bluhm B."/>
            <person name="Cannon C."/>
            <person name="Castanera R."/>
            <person name="Culley D."/>
            <person name="Daum C."/>
            <person name="Ezra D."/>
            <person name="Gonzalez J."/>
            <person name="Henrissat B."/>
            <person name="Kuo A."/>
            <person name="Liang C."/>
            <person name="Lipzen A."/>
            <person name="Lutzoni F."/>
            <person name="Magnuson J."/>
            <person name="Mondo S."/>
            <person name="Nolan M."/>
            <person name="Ohm R."/>
            <person name="Pangilinan J."/>
            <person name="Park H.-J."/>
            <person name="Ramirez L."/>
            <person name="Alfaro M."/>
            <person name="Sun H."/>
            <person name="Tritt A."/>
            <person name="Yoshinaga Y."/>
            <person name="Zwiers L.-H."/>
            <person name="Turgeon B."/>
            <person name="Goodwin S."/>
            <person name="Spatafora J."/>
            <person name="Crous P."/>
            <person name="Grigoriev I."/>
        </authorList>
    </citation>
    <scope>NUCLEOTIDE SEQUENCE</scope>
    <source>
        <strain evidence="1 3">CBS 304.34</strain>
    </source>
</reference>
<evidence type="ECO:0000313" key="2">
    <source>
        <dbReference type="Proteomes" id="UP000504636"/>
    </source>
</evidence>
<dbReference type="EMBL" id="MU003723">
    <property type="protein sequence ID" value="KAF2802426.1"/>
    <property type="molecule type" value="Genomic_DNA"/>
</dbReference>
<proteinExistence type="predicted"/>
<accession>A0A6A6Y0T2</accession>
<reference evidence="3" key="3">
    <citation type="submission" date="2025-04" db="UniProtKB">
        <authorList>
            <consortium name="RefSeq"/>
        </authorList>
    </citation>
    <scope>IDENTIFICATION</scope>
    <source>
        <strain evidence="3">CBS 304.34</strain>
    </source>
</reference>
<name>A0A6A6Y0T2_9PEZI</name>
<sequence>MDPVASYLHLLLSQEARGLEKTCTTAAEQMPQAPPLSITDSLTPSDATSTLPPLLRLPLELRRDIYSHLYPFQPFHPPNPGNPTEDARTIGQSFTAADFASRDSTQLQVLPWGFPSAGRITDPSDPVRWLYQSAAEKALQDSTKALRRAHRAAIVQLYPWRMYASGLGILHANRQLRAEAQDYLFRGTQPRITLQPAGMPRIWWRYADESLYWAPLAAHSMAGLQPAALLTRLHVKLDAIPALLDYRPVSGHRAYVLGMRVQVWKLCKALQKMEVLGELAVDAGGLHACQTTTRHSQQPHCSRNVRKTFWDRKRVGLGREGGGVPYTWTRTDENRMAALAGSNVVVKWFQRQKLRASPLALSDFDLMLQPFAMLKNVQKGYIAFMCTDDADVWSDRYRLYRARYAYSEYCPECLEALVRLRSTFEAHVGSPHLGRPDAPQVGH</sequence>
<keyword evidence="2" id="KW-1185">Reference proteome</keyword>
<dbReference type="RefSeq" id="XP_033569390.1">
    <property type="nucleotide sequence ID" value="XM_033728612.1"/>
</dbReference>
<evidence type="ECO:0000313" key="1">
    <source>
        <dbReference type="EMBL" id="KAF2802426.1"/>
    </source>
</evidence>
<gene>
    <name evidence="1 3" type="ORF">BDZ99DRAFT_576810</name>
</gene>
<dbReference type="GeneID" id="54469505"/>
<dbReference type="OrthoDB" id="10337390at2759"/>
<dbReference type="AlphaFoldDB" id="A0A6A6Y0T2"/>
<organism evidence="1">
    <name type="scientific">Mytilinidion resinicola</name>
    <dbReference type="NCBI Taxonomy" id="574789"/>
    <lineage>
        <taxon>Eukaryota</taxon>
        <taxon>Fungi</taxon>
        <taxon>Dikarya</taxon>
        <taxon>Ascomycota</taxon>
        <taxon>Pezizomycotina</taxon>
        <taxon>Dothideomycetes</taxon>
        <taxon>Pleosporomycetidae</taxon>
        <taxon>Mytilinidiales</taxon>
        <taxon>Mytilinidiaceae</taxon>
        <taxon>Mytilinidion</taxon>
    </lineage>
</organism>
<evidence type="ECO:0000313" key="3">
    <source>
        <dbReference type="RefSeq" id="XP_033569390.1"/>
    </source>
</evidence>